<reference evidence="1 2" key="1">
    <citation type="journal article" date="2013" name="Genome Biol.">
        <title>The genome sequence of the most widely cultivated cacao type and its use to identify candidate genes regulating pod color.</title>
        <authorList>
            <person name="Motamayor J.C."/>
            <person name="Mockaitis K."/>
            <person name="Schmutz J."/>
            <person name="Haiminen N."/>
            <person name="Iii D.L."/>
            <person name="Cornejo O."/>
            <person name="Findley S.D."/>
            <person name="Zheng P."/>
            <person name="Utro F."/>
            <person name="Royaert S."/>
            <person name="Saski C."/>
            <person name="Jenkins J."/>
            <person name="Podicheti R."/>
            <person name="Zhao M."/>
            <person name="Scheffler B.E."/>
            <person name="Stack J.C."/>
            <person name="Feltus F.A."/>
            <person name="Mustiga G.M."/>
            <person name="Amores F."/>
            <person name="Phillips W."/>
            <person name="Marelli J.P."/>
            <person name="May G.D."/>
            <person name="Shapiro H."/>
            <person name="Ma J."/>
            <person name="Bustamante C.D."/>
            <person name="Schnell R.J."/>
            <person name="Main D."/>
            <person name="Gilbert D."/>
            <person name="Parida L."/>
            <person name="Kuhn D.N."/>
        </authorList>
    </citation>
    <scope>NUCLEOTIDE SEQUENCE [LARGE SCALE GENOMIC DNA]</scope>
    <source>
        <strain evidence="2">cv. Matina 1-6</strain>
    </source>
</reference>
<gene>
    <name evidence="1" type="ORF">TCM_026429</name>
</gene>
<proteinExistence type="predicted"/>
<dbReference type="InParanoid" id="A0A061F2C7"/>
<protein>
    <submittedName>
        <fullName evidence="1">Uncharacterized protein</fullName>
    </submittedName>
</protein>
<dbReference type="HOGENOM" id="CLU_2459220_0_0_1"/>
<accession>A0A061F2C7</accession>
<organism evidence="1 2">
    <name type="scientific">Theobroma cacao</name>
    <name type="common">Cacao</name>
    <name type="synonym">Cocoa</name>
    <dbReference type="NCBI Taxonomy" id="3641"/>
    <lineage>
        <taxon>Eukaryota</taxon>
        <taxon>Viridiplantae</taxon>
        <taxon>Streptophyta</taxon>
        <taxon>Embryophyta</taxon>
        <taxon>Tracheophyta</taxon>
        <taxon>Spermatophyta</taxon>
        <taxon>Magnoliopsida</taxon>
        <taxon>eudicotyledons</taxon>
        <taxon>Gunneridae</taxon>
        <taxon>Pentapetalae</taxon>
        <taxon>rosids</taxon>
        <taxon>malvids</taxon>
        <taxon>Malvales</taxon>
        <taxon>Malvaceae</taxon>
        <taxon>Byttnerioideae</taxon>
        <taxon>Theobroma</taxon>
    </lineage>
</organism>
<evidence type="ECO:0000313" key="1">
    <source>
        <dbReference type="EMBL" id="EOY11166.1"/>
    </source>
</evidence>
<dbReference type="EMBL" id="CM001883">
    <property type="protein sequence ID" value="EOY11166.1"/>
    <property type="molecule type" value="Genomic_DNA"/>
</dbReference>
<dbReference type="Proteomes" id="UP000026915">
    <property type="component" value="Chromosome 5"/>
</dbReference>
<dbReference type="Gramene" id="EOY11166">
    <property type="protein sequence ID" value="EOY11166"/>
    <property type="gene ID" value="TCM_026429"/>
</dbReference>
<evidence type="ECO:0000313" key="2">
    <source>
        <dbReference type="Proteomes" id="UP000026915"/>
    </source>
</evidence>
<sequence>MPTTYTSTKLFFNVSLKFTIFLKLLKLLTTWLLFLVSSAAPSPSSAASFLVAVRLLLPPNVNTIVLKVPLLKRALHLLEQWHSLQESVS</sequence>
<dbReference type="AlphaFoldDB" id="A0A061F2C7"/>
<name>A0A061F2C7_THECC</name>
<keyword evidence="2" id="KW-1185">Reference proteome</keyword>